<dbReference type="PANTHER" id="PTHR39757">
    <property type="match status" value="1"/>
</dbReference>
<accession>A0ABU3CJA2</accession>
<proteinExistence type="predicted"/>
<dbReference type="PANTHER" id="PTHR39757:SF5">
    <property type="entry name" value="OS02G0190600 PROTEIN"/>
    <property type="match status" value="1"/>
</dbReference>
<evidence type="ECO:0000313" key="2">
    <source>
        <dbReference type="Proteomes" id="UP001245285"/>
    </source>
</evidence>
<gene>
    <name evidence="1" type="ORF">RM545_06785</name>
</gene>
<name>A0ABU3CJA2_9FLAO</name>
<dbReference type="EMBL" id="JAVRHO010000007">
    <property type="protein sequence ID" value="MDT0646391.1"/>
    <property type="molecule type" value="Genomic_DNA"/>
</dbReference>
<comment type="caution">
    <text evidence="1">The sequence shown here is derived from an EMBL/GenBank/DDBJ whole genome shotgun (WGS) entry which is preliminary data.</text>
</comment>
<sequence>MGITYFYVIVGSGLAGLQLAHQLSKEIFFKGKKIAIIDPSEKNTNDKTWCFWEKGQGKWDEIVSKTWNSTIFLSAEKDLTLDLTPYKYKRIKSLDFYNFIKKELNSSPDIVFLRDKISRIDPVTMQAIGEKENYSATHFFDSRLPSSYLDDNKYTKIFQQFRGWYIETKNSHFDPSTFTMMDYRLKHKNSTSFTYVLPETSTKALIEFTFFTPFLAEDDVYDEMLKKYLSEILKIEDYKVSSVEAGVIPMTDFPFEKINTKKITKIGTGGGWVKPSTGYSFKSTERKVDKIIDNIKRGLIPGKNLIKKKFRRYDAIFLDVLARHNEKGDVIFSKLYSKNSMEDIFKYLDEETSLSEEMKIMFSLFGTEFIESFFRKI</sequence>
<evidence type="ECO:0000313" key="1">
    <source>
        <dbReference type="EMBL" id="MDT0646391.1"/>
    </source>
</evidence>
<dbReference type="Pfam" id="PF05834">
    <property type="entry name" value="Lycopene_cycl"/>
    <property type="match status" value="1"/>
</dbReference>
<dbReference type="Proteomes" id="UP001245285">
    <property type="component" value="Unassembled WGS sequence"/>
</dbReference>
<dbReference type="RefSeq" id="WP_311494563.1">
    <property type="nucleotide sequence ID" value="NZ_JAVRHO010000007.1"/>
</dbReference>
<keyword evidence="2" id="KW-1185">Reference proteome</keyword>
<protein>
    <submittedName>
        <fullName evidence="1">Lycopene cyclase family protein</fullName>
    </submittedName>
</protein>
<dbReference type="SUPFAM" id="SSF51905">
    <property type="entry name" value="FAD/NAD(P)-binding domain"/>
    <property type="match status" value="1"/>
</dbReference>
<dbReference type="InterPro" id="IPR036188">
    <property type="entry name" value="FAD/NAD-bd_sf"/>
</dbReference>
<organism evidence="1 2">
    <name type="scientific">Autumnicola lenta</name>
    <dbReference type="NCBI Taxonomy" id="3075593"/>
    <lineage>
        <taxon>Bacteria</taxon>
        <taxon>Pseudomonadati</taxon>
        <taxon>Bacteroidota</taxon>
        <taxon>Flavobacteriia</taxon>
        <taxon>Flavobacteriales</taxon>
        <taxon>Flavobacteriaceae</taxon>
        <taxon>Autumnicola</taxon>
    </lineage>
</organism>
<reference evidence="1 2" key="1">
    <citation type="submission" date="2023-09" db="EMBL/GenBank/DDBJ databases">
        <authorList>
            <person name="Rey-Velasco X."/>
        </authorList>
    </citation>
    <scope>NUCLEOTIDE SEQUENCE [LARGE SCALE GENOMIC DNA]</scope>
    <source>
        <strain evidence="1 2">F260</strain>
    </source>
</reference>